<keyword evidence="4" id="KW-1185">Reference proteome</keyword>
<organism evidence="3 4">
    <name type="scientific">Daphnia pulex</name>
    <name type="common">Water flea</name>
    <dbReference type="NCBI Taxonomy" id="6669"/>
    <lineage>
        <taxon>Eukaryota</taxon>
        <taxon>Metazoa</taxon>
        <taxon>Ecdysozoa</taxon>
        <taxon>Arthropoda</taxon>
        <taxon>Crustacea</taxon>
        <taxon>Branchiopoda</taxon>
        <taxon>Diplostraca</taxon>
        <taxon>Cladocera</taxon>
        <taxon>Anomopoda</taxon>
        <taxon>Daphniidae</taxon>
        <taxon>Daphnia</taxon>
    </lineage>
</organism>
<dbReference type="Proteomes" id="UP000000305">
    <property type="component" value="Unassembled WGS sequence"/>
</dbReference>
<dbReference type="eggNOG" id="KOG4293">
    <property type="taxonomic scope" value="Eukaryota"/>
</dbReference>
<name>E9GYV9_DAPPU</name>
<evidence type="ECO:0000256" key="1">
    <source>
        <dbReference type="SAM" id="MobiDB-lite"/>
    </source>
</evidence>
<dbReference type="PANTHER" id="PTHR46901">
    <property type="entry name" value="GH04942P"/>
    <property type="match status" value="1"/>
</dbReference>
<dbReference type="AlphaFoldDB" id="E9GYV9"/>
<proteinExistence type="predicted"/>
<dbReference type="CDD" id="cd09631">
    <property type="entry name" value="DOMON_DOH"/>
    <property type="match status" value="2"/>
</dbReference>
<dbReference type="Pfam" id="PF03351">
    <property type="entry name" value="DOMON"/>
    <property type="match status" value="1"/>
</dbReference>
<dbReference type="InterPro" id="IPR045266">
    <property type="entry name" value="DOH_DOMON"/>
</dbReference>
<dbReference type="PANTHER" id="PTHR46901:SF2">
    <property type="entry name" value="GH04942P"/>
    <property type="match status" value="1"/>
</dbReference>
<sequence>MKLTEPEPEPEPSLVLSREPETSPEPTPELSPIEIVNESKAKPMEPKPITEVTVPELEMTAPEPNLNHLLSQSQPQSPNQPRDRTQIDVAVGQFYGGRQDLAATLGFERDGQTIILFRHKLNSSDEADHIIGSEPMQVIWVRGQEHGKYVHRPEWKYPVSCDPFEMDCNYYAKWEYLELSDHICFTIMANHTNRWVAIGLSETTSKPQTDVVLGWVNANGRAFVDDMWDVLWDSTLILSDSYGI</sequence>
<feature type="domain" description="DOMON" evidence="2">
    <location>
        <begin position="168"/>
        <end position="244"/>
    </location>
</feature>
<gene>
    <name evidence="3" type="ORF">DAPPUDRAFT_323447</name>
</gene>
<dbReference type="EMBL" id="GL732576">
    <property type="protein sequence ID" value="EFX75224.1"/>
    <property type="molecule type" value="Genomic_DNA"/>
</dbReference>
<dbReference type="OrthoDB" id="188511at2759"/>
<feature type="compositionally biased region" description="Acidic residues" evidence="1">
    <location>
        <begin position="1"/>
        <end position="10"/>
    </location>
</feature>
<dbReference type="InParanoid" id="E9GYV9"/>
<protein>
    <recommendedName>
        <fullName evidence="2">DOMON domain-containing protein</fullName>
    </recommendedName>
</protein>
<feature type="region of interest" description="Disordered" evidence="1">
    <location>
        <begin position="1"/>
        <end position="52"/>
    </location>
</feature>
<dbReference type="PROSITE" id="PS50836">
    <property type="entry name" value="DOMON"/>
    <property type="match status" value="1"/>
</dbReference>
<evidence type="ECO:0000259" key="2">
    <source>
        <dbReference type="PROSITE" id="PS50836"/>
    </source>
</evidence>
<evidence type="ECO:0000313" key="3">
    <source>
        <dbReference type="EMBL" id="EFX75224.1"/>
    </source>
</evidence>
<evidence type="ECO:0000313" key="4">
    <source>
        <dbReference type="Proteomes" id="UP000000305"/>
    </source>
</evidence>
<accession>E9GYV9</accession>
<dbReference type="KEGG" id="dpx:DAPPUDRAFT_323447"/>
<reference evidence="3 4" key="1">
    <citation type="journal article" date="2011" name="Science">
        <title>The ecoresponsive genome of Daphnia pulex.</title>
        <authorList>
            <person name="Colbourne J.K."/>
            <person name="Pfrender M.E."/>
            <person name="Gilbert D."/>
            <person name="Thomas W.K."/>
            <person name="Tucker A."/>
            <person name="Oakley T.H."/>
            <person name="Tokishita S."/>
            <person name="Aerts A."/>
            <person name="Arnold G.J."/>
            <person name="Basu M.K."/>
            <person name="Bauer D.J."/>
            <person name="Caceres C.E."/>
            <person name="Carmel L."/>
            <person name="Casola C."/>
            <person name="Choi J.H."/>
            <person name="Detter J.C."/>
            <person name="Dong Q."/>
            <person name="Dusheyko S."/>
            <person name="Eads B.D."/>
            <person name="Frohlich T."/>
            <person name="Geiler-Samerotte K.A."/>
            <person name="Gerlach D."/>
            <person name="Hatcher P."/>
            <person name="Jogdeo S."/>
            <person name="Krijgsveld J."/>
            <person name="Kriventseva E.V."/>
            <person name="Kultz D."/>
            <person name="Laforsch C."/>
            <person name="Lindquist E."/>
            <person name="Lopez J."/>
            <person name="Manak J.R."/>
            <person name="Muller J."/>
            <person name="Pangilinan J."/>
            <person name="Patwardhan R.P."/>
            <person name="Pitluck S."/>
            <person name="Pritham E.J."/>
            <person name="Rechtsteiner A."/>
            <person name="Rho M."/>
            <person name="Rogozin I.B."/>
            <person name="Sakarya O."/>
            <person name="Salamov A."/>
            <person name="Schaack S."/>
            <person name="Shapiro H."/>
            <person name="Shiga Y."/>
            <person name="Skalitzky C."/>
            <person name="Smith Z."/>
            <person name="Souvorov A."/>
            <person name="Sung W."/>
            <person name="Tang Z."/>
            <person name="Tsuchiya D."/>
            <person name="Tu H."/>
            <person name="Vos H."/>
            <person name="Wang M."/>
            <person name="Wolf Y.I."/>
            <person name="Yamagata H."/>
            <person name="Yamada T."/>
            <person name="Ye Y."/>
            <person name="Shaw J.R."/>
            <person name="Andrews J."/>
            <person name="Crease T.J."/>
            <person name="Tang H."/>
            <person name="Lucas S.M."/>
            <person name="Robertson H.M."/>
            <person name="Bork P."/>
            <person name="Koonin E.V."/>
            <person name="Zdobnov E.M."/>
            <person name="Grigoriev I.V."/>
            <person name="Lynch M."/>
            <person name="Boore J.L."/>
        </authorList>
    </citation>
    <scope>NUCLEOTIDE SEQUENCE [LARGE SCALE GENOMIC DNA]</scope>
</reference>
<dbReference type="InterPro" id="IPR005018">
    <property type="entry name" value="DOMON_domain"/>
</dbReference>
<dbReference type="HOGENOM" id="CLU_1139008_0_0_1"/>